<dbReference type="InterPro" id="IPR012334">
    <property type="entry name" value="Pectin_lyas_fold"/>
</dbReference>
<dbReference type="InterPro" id="IPR011050">
    <property type="entry name" value="Pectin_lyase_fold/virulence"/>
</dbReference>
<dbReference type="InterPro" id="IPR006626">
    <property type="entry name" value="PbH1"/>
</dbReference>
<evidence type="ECO:0008006" key="3">
    <source>
        <dbReference type="Google" id="ProtNLM"/>
    </source>
</evidence>
<organism evidence="1 2">
    <name type="scientific">Listeria weihenstephanensis</name>
    <dbReference type="NCBI Taxonomy" id="1006155"/>
    <lineage>
        <taxon>Bacteria</taxon>
        <taxon>Bacillati</taxon>
        <taxon>Bacillota</taxon>
        <taxon>Bacilli</taxon>
        <taxon>Bacillales</taxon>
        <taxon>Listeriaceae</taxon>
        <taxon>Listeria</taxon>
    </lineage>
</organism>
<accession>A0A1S7FRR2</accession>
<dbReference type="EMBL" id="CP011102">
    <property type="protein sequence ID" value="AQY50104.1"/>
    <property type="molecule type" value="Genomic_DNA"/>
</dbReference>
<name>A0A1S7FRR2_9LIST</name>
<dbReference type="Gene3D" id="2.160.20.10">
    <property type="entry name" value="Single-stranded right-handed beta-helix, Pectin lyase-like"/>
    <property type="match status" value="1"/>
</dbReference>
<proteinExistence type="predicted"/>
<gene>
    <name evidence="1" type="ORF">UE46_02930</name>
</gene>
<dbReference type="SUPFAM" id="SSF51126">
    <property type="entry name" value="Pectin lyase-like"/>
    <property type="match status" value="1"/>
</dbReference>
<protein>
    <recommendedName>
        <fullName evidence="3">Pectate lyase superfamily protein domain-containing protein</fullName>
    </recommendedName>
</protein>
<dbReference type="AlphaFoldDB" id="A0A1S7FRR2"/>
<sequence length="481" mass="52744">MGKYIDISQRKMEKYSKDTDYNKTFEDALREVKEANGGVIYVPTGVYEILPTTDFPLCSNLTITGDGPQSVIKIKGTVRYQSIFGQENVDERLENVYFEKFAIDQNQSNNTSLPGASNGVNYYHLAFSLQNFSNVHFRKLEFRSASGVNAISCDGSDNRLCRDVTVEHCRFYREAKKTMENSAIYINAVGSNVSNNKFYAFGKETIQASRCIEVRGGKGVITGNYSEGYATGAAVSNRLNEKSDILVTGNTFTKAKKGIQLMVNHPKDGTSGVDWTKEADKVLLDGVVISANTISIDVSDFESKKEAYYGISFTGVADGNRWLQNIKVATNNINFTGKSGSFVDIEAGYSVMGSSLYSAYGVIFKTPINNISVTDNIISKVPFSSIYFNKEATSVNLNSNVLTNCAYGEHGLVAKISFIDVLGKTLGASIQGNLISDQFEVAKAENSITVSSASNKDIFIRSNLLATKQENPIIQKPVEVK</sequence>
<reference evidence="2" key="1">
    <citation type="submission" date="2015-03" db="EMBL/GenBank/DDBJ databases">
        <authorList>
            <person name="Ferrari E."/>
            <person name="Walter M.C."/>
            <person name="Huptas C."/>
            <person name="Scherer S."/>
            <person name="Mueller-Herbst S."/>
        </authorList>
    </citation>
    <scope>NUCLEOTIDE SEQUENCE [LARGE SCALE GENOMIC DNA]</scope>
    <source>
        <strain evidence="2">LWP01</strain>
    </source>
</reference>
<evidence type="ECO:0000313" key="2">
    <source>
        <dbReference type="Proteomes" id="UP000223060"/>
    </source>
</evidence>
<dbReference type="KEGG" id="lwi:UE46_02930"/>
<dbReference type="Proteomes" id="UP000223060">
    <property type="component" value="Chromosome"/>
</dbReference>
<keyword evidence="2" id="KW-1185">Reference proteome</keyword>
<dbReference type="SMART" id="SM00710">
    <property type="entry name" value="PbH1"/>
    <property type="match status" value="5"/>
</dbReference>
<dbReference type="RefSeq" id="WP_036063595.1">
    <property type="nucleotide sequence ID" value="NZ_CP011102.1"/>
</dbReference>
<evidence type="ECO:0000313" key="1">
    <source>
        <dbReference type="EMBL" id="AQY50104.1"/>
    </source>
</evidence>